<dbReference type="RefSeq" id="WP_084093231.1">
    <property type="nucleotide sequence ID" value="NZ_FWXD01000067.1"/>
</dbReference>
<dbReference type="STRING" id="1121001.SAMN02745857_04355"/>
<dbReference type="Pfam" id="PF05598">
    <property type="entry name" value="DUF772"/>
    <property type="match status" value="1"/>
</dbReference>
<dbReference type="PANTHER" id="PTHR35604:SF2">
    <property type="entry name" value="TRANSPOSASE INSH FOR INSERTION SEQUENCE ELEMENT IS5A-RELATED"/>
    <property type="match status" value="1"/>
</dbReference>
<feature type="domain" description="Transposase InsH N-terminal" evidence="1">
    <location>
        <begin position="10"/>
        <end position="110"/>
    </location>
</feature>
<evidence type="ECO:0000313" key="2">
    <source>
        <dbReference type="EMBL" id="SMC30011.1"/>
    </source>
</evidence>
<organism evidence="2 3">
    <name type="scientific">Andreprevotia lacus DSM 23236</name>
    <dbReference type="NCBI Taxonomy" id="1121001"/>
    <lineage>
        <taxon>Bacteria</taxon>
        <taxon>Pseudomonadati</taxon>
        <taxon>Pseudomonadota</taxon>
        <taxon>Betaproteobacteria</taxon>
        <taxon>Neisseriales</taxon>
        <taxon>Chitinibacteraceae</taxon>
        <taxon>Andreprevotia</taxon>
    </lineage>
</organism>
<reference evidence="2 3" key="1">
    <citation type="submission" date="2017-04" db="EMBL/GenBank/DDBJ databases">
        <authorList>
            <person name="Afonso C.L."/>
            <person name="Miller P.J."/>
            <person name="Scott M.A."/>
            <person name="Spackman E."/>
            <person name="Goraichik I."/>
            <person name="Dimitrov K.M."/>
            <person name="Suarez D.L."/>
            <person name="Swayne D.E."/>
        </authorList>
    </citation>
    <scope>NUCLEOTIDE SEQUENCE [LARGE SCALE GENOMIC DNA]</scope>
    <source>
        <strain evidence="2 3">DSM 23236</strain>
    </source>
</reference>
<keyword evidence="3" id="KW-1185">Reference proteome</keyword>
<dbReference type="AlphaFoldDB" id="A0A1W1Y2I3"/>
<dbReference type="PANTHER" id="PTHR35604">
    <property type="entry name" value="TRANSPOSASE INSH FOR INSERTION SEQUENCE ELEMENT IS5A-RELATED"/>
    <property type="match status" value="1"/>
</dbReference>
<evidence type="ECO:0000259" key="1">
    <source>
        <dbReference type="Pfam" id="PF05598"/>
    </source>
</evidence>
<accession>A0A1W1Y2I3</accession>
<evidence type="ECO:0000313" key="3">
    <source>
        <dbReference type="Proteomes" id="UP000192761"/>
    </source>
</evidence>
<proteinExistence type="predicted"/>
<protein>
    <submittedName>
        <fullName evidence="2">Transposase domain</fullName>
    </submittedName>
</protein>
<name>A0A1W1Y2I3_9NEIS</name>
<gene>
    <name evidence="2" type="ORF">SAMN02745857_04355</name>
</gene>
<dbReference type="EMBL" id="FWXD01000067">
    <property type="protein sequence ID" value="SMC30011.1"/>
    <property type="molecule type" value="Genomic_DNA"/>
</dbReference>
<dbReference type="OrthoDB" id="8617629at2"/>
<sequence length="136" mass="15454">MHSLFAAEEREAKLSRLGDPLESLSQHVDFAALAGALDRALPRPHRYFGGRPAYPTELIVRLLVIQQLFNLSDEQLEYQALDRSSFQRFLGLKTSGKVPDRNTVWTFREKLVQAGLGASLFEEVNRQLQTHGYLAR</sequence>
<dbReference type="Proteomes" id="UP000192761">
    <property type="component" value="Unassembled WGS sequence"/>
</dbReference>
<dbReference type="InterPro" id="IPR008490">
    <property type="entry name" value="Transposase_InsH_N"/>
</dbReference>